<dbReference type="EMBL" id="CP039381">
    <property type="protein sequence ID" value="QCT07351.1"/>
    <property type="molecule type" value="Genomic_DNA"/>
</dbReference>
<gene>
    <name evidence="3" type="ORF">E5Z56_08265</name>
</gene>
<sequence length="251" mass="28011">MTKKRLIPFAVVLVMLFSIFSAIPSVGATSTTPVKLIYATPNGVDGIGASGYIEVENIAYEKNVTVHYSYNGIDWYDCSAQYYKPTHGNYEAWSFTTPGIARPGGDLPVTVQFAIKYEVNGNTYWDNNDGNNYKVYSGYHAPSFYDFGCGGAKSYYSFIDIDNNFSGAVQLKNLGYEKDVKVVYSTDNWKTTNTVNAEYYSSSKGYVDGSVEVWYYSVPVDANSLQYRIEYTVNGTTYVDDNFGANYTVTK</sequence>
<feature type="domain" description="CBM21" evidence="2">
    <location>
        <begin position="140"/>
        <end position="250"/>
    </location>
</feature>
<evidence type="ECO:0000313" key="4">
    <source>
        <dbReference type="Proteomes" id="UP000301475"/>
    </source>
</evidence>
<name>A0A4P8XW31_9FIRM</name>
<dbReference type="GO" id="GO:0005979">
    <property type="term" value="P:regulation of glycogen biosynthetic process"/>
    <property type="evidence" value="ECO:0007669"/>
    <property type="project" value="TreeGrafter"/>
</dbReference>
<accession>A0A4P8XW31</accession>
<organism evidence="3 4">
    <name type="scientific">Ruminococcus bovis</name>
    <dbReference type="NCBI Taxonomy" id="2564099"/>
    <lineage>
        <taxon>Bacteria</taxon>
        <taxon>Bacillati</taxon>
        <taxon>Bacillota</taxon>
        <taxon>Clostridia</taxon>
        <taxon>Eubacteriales</taxon>
        <taxon>Oscillospiraceae</taxon>
        <taxon>Ruminococcus</taxon>
    </lineage>
</organism>
<evidence type="ECO:0000256" key="1">
    <source>
        <dbReference type="SAM" id="SignalP"/>
    </source>
</evidence>
<dbReference type="OrthoDB" id="9812537at2"/>
<dbReference type="AlphaFoldDB" id="A0A4P8XW31"/>
<dbReference type="GO" id="GO:2001069">
    <property type="term" value="F:glycogen binding"/>
    <property type="evidence" value="ECO:0007669"/>
    <property type="project" value="TreeGrafter"/>
</dbReference>
<evidence type="ECO:0000259" key="2">
    <source>
        <dbReference type="PROSITE" id="PS51159"/>
    </source>
</evidence>
<dbReference type="GO" id="GO:0000164">
    <property type="term" value="C:protein phosphatase type 1 complex"/>
    <property type="evidence" value="ECO:0007669"/>
    <property type="project" value="TreeGrafter"/>
</dbReference>
<dbReference type="Gene3D" id="2.60.40.2440">
    <property type="entry name" value="Carbohydrate binding type-21 domain"/>
    <property type="match status" value="2"/>
</dbReference>
<dbReference type="PANTHER" id="PTHR12307">
    <property type="entry name" value="PROTEIN PHOSPHATASE 1 REGULATORY SUBUNIT"/>
    <property type="match status" value="1"/>
</dbReference>
<dbReference type="KEGG" id="ruj:E5Z56_08265"/>
<dbReference type="GO" id="GO:0008157">
    <property type="term" value="F:protein phosphatase 1 binding"/>
    <property type="evidence" value="ECO:0007669"/>
    <property type="project" value="TreeGrafter"/>
</dbReference>
<keyword evidence="1" id="KW-0732">Signal</keyword>
<protein>
    <recommendedName>
        <fullName evidence="2">CBM21 domain-containing protein</fullName>
    </recommendedName>
</protein>
<dbReference type="InterPro" id="IPR038175">
    <property type="entry name" value="CBM21_dom_sf"/>
</dbReference>
<feature type="domain" description="CBM21" evidence="2">
    <location>
        <begin position="26"/>
        <end position="136"/>
    </location>
</feature>
<dbReference type="Proteomes" id="UP000301475">
    <property type="component" value="Chromosome"/>
</dbReference>
<dbReference type="PROSITE" id="PS51159">
    <property type="entry name" value="CBM21"/>
    <property type="match status" value="2"/>
</dbReference>
<evidence type="ECO:0000313" key="3">
    <source>
        <dbReference type="EMBL" id="QCT07351.1"/>
    </source>
</evidence>
<dbReference type="InterPro" id="IPR050782">
    <property type="entry name" value="PP1_regulatory_subunit_3"/>
</dbReference>
<reference evidence="3 4" key="1">
    <citation type="submission" date="2019-04" db="EMBL/GenBank/DDBJ databases">
        <authorList>
            <person name="Embree M."/>
            <person name="Gaffney J.R."/>
        </authorList>
    </citation>
    <scope>NUCLEOTIDE SEQUENCE [LARGE SCALE GENOMIC DNA]</scope>
    <source>
        <strain evidence="3 4">JE7A12</strain>
    </source>
</reference>
<dbReference type="PANTHER" id="PTHR12307:SF53">
    <property type="entry name" value="PROTEIN PHOSPHATASE 1 REGULATORY SUBUNIT"/>
    <property type="match status" value="1"/>
</dbReference>
<proteinExistence type="predicted"/>
<dbReference type="InterPro" id="IPR005036">
    <property type="entry name" value="CBM21_dom"/>
</dbReference>
<keyword evidence="4" id="KW-1185">Reference proteome</keyword>
<dbReference type="RefSeq" id="WP_138157382.1">
    <property type="nucleotide sequence ID" value="NZ_CP039381.1"/>
</dbReference>
<feature type="chain" id="PRO_5038336008" description="CBM21 domain-containing protein" evidence="1">
    <location>
        <begin position="28"/>
        <end position="251"/>
    </location>
</feature>
<dbReference type="Pfam" id="PF03370">
    <property type="entry name" value="CBM_21"/>
    <property type="match status" value="2"/>
</dbReference>
<feature type="signal peptide" evidence="1">
    <location>
        <begin position="1"/>
        <end position="27"/>
    </location>
</feature>